<protein>
    <submittedName>
        <fullName evidence="5">Enoyl-CoA hydratase/carnithine racemase</fullName>
    </submittedName>
</protein>
<comment type="catalytic activity">
    <reaction evidence="3">
        <text>a (3S)-3-hydroxyacyl-CoA = a (2E)-enoyl-CoA + H2O</text>
        <dbReference type="Rhea" id="RHEA:16105"/>
        <dbReference type="ChEBI" id="CHEBI:15377"/>
        <dbReference type="ChEBI" id="CHEBI:57318"/>
        <dbReference type="ChEBI" id="CHEBI:58856"/>
        <dbReference type="EC" id="4.2.1.17"/>
    </reaction>
</comment>
<dbReference type="STRING" id="1891671.SAMN06295885_3175"/>
<dbReference type="GO" id="GO:0006635">
    <property type="term" value="P:fatty acid beta-oxidation"/>
    <property type="evidence" value="ECO:0007669"/>
    <property type="project" value="TreeGrafter"/>
</dbReference>
<evidence type="ECO:0000256" key="1">
    <source>
        <dbReference type="ARBA" id="ARBA00005254"/>
    </source>
</evidence>
<dbReference type="PANTHER" id="PTHR11941:SF54">
    <property type="entry name" value="ENOYL-COA HYDRATASE, MITOCHONDRIAL"/>
    <property type="match status" value="1"/>
</dbReference>
<evidence type="ECO:0000313" key="5">
    <source>
        <dbReference type="EMBL" id="SMH48994.1"/>
    </source>
</evidence>
<sequence length="260" mass="28052">MTGRVIVDRDLDVVTLTLSQPERRNAIDYPMYDALEEELGRLAVDASVRALVLRGAGGAFAGGTDIRHLADIDGGEAGVLYEARMRRVQTALLDLRIPVVSVVEGACVGGGLVLAAISDLVLCTPDARFGTPIARTVGNTLSASSLARLQACFGRRRTAEMLLTGRLLDADEAAAAGFTTAVLDSGPLEERLTEILTAVRSCSPASLRSFKEMERRIDQRLLELDVDDVYREVYGGADFREGVAAFLEKRPPSFGQEERP</sequence>
<reference evidence="6" key="1">
    <citation type="submission" date="2017-04" db="EMBL/GenBank/DDBJ databases">
        <authorList>
            <person name="Varghese N."/>
            <person name="Submissions S."/>
        </authorList>
    </citation>
    <scope>NUCLEOTIDE SEQUENCE [LARGE SCALE GENOMIC DNA]</scope>
    <source>
        <strain evidence="6">VKM Ac-2121</strain>
    </source>
</reference>
<accession>A0A1X7PCL1</accession>
<evidence type="ECO:0000256" key="4">
    <source>
        <dbReference type="ARBA" id="ARBA00023717"/>
    </source>
</evidence>
<dbReference type="GO" id="GO:0004300">
    <property type="term" value="F:enoyl-CoA hydratase activity"/>
    <property type="evidence" value="ECO:0007669"/>
    <property type="project" value="UniProtKB-EC"/>
</dbReference>
<evidence type="ECO:0000256" key="2">
    <source>
        <dbReference type="ARBA" id="ARBA00023239"/>
    </source>
</evidence>
<proteinExistence type="inferred from homology"/>
<dbReference type="Proteomes" id="UP000193711">
    <property type="component" value="Unassembled WGS sequence"/>
</dbReference>
<dbReference type="InterPro" id="IPR014748">
    <property type="entry name" value="Enoyl-CoA_hydra_C"/>
</dbReference>
<dbReference type="EMBL" id="FXBM01000003">
    <property type="protein sequence ID" value="SMH48994.1"/>
    <property type="molecule type" value="Genomic_DNA"/>
</dbReference>
<gene>
    <name evidence="5" type="ORF">SAMN06295885_3175</name>
</gene>
<comment type="similarity">
    <text evidence="1">Belongs to the enoyl-CoA hydratase/isomerase family.</text>
</comment>
<dbReference type="PANTHER" id="PTHR11941">
    <property type="entry name" value="ENOYL-COA HYDRATASE-RELATED"/>
    <property type="match status" value="1"/>
</dbReference>
<name>A0A1X7PCL1_9MICO</name>
<dbReference type="SUPFAM" id="SSF52096">
    <property type="entry name" value="ClpP/crotonase"/>
    <property type="match status" value="1"/>
</dbReference>
<dbReference type="CDD" id="cd06558">
    <property type="entry name" value="crotonase-like"/>
    <property type="match status" value="1"/>
</dbReference>
<dbReference type="Pfam" id="PF00378">
    <property type="entry name" value="ECH_1"/>
    <property type="match status" value="1"/>
</dbReference>
<dbReference type="Gene3D" id="3.90.226.10">
    <property type="entry name" value="2-enoyl-CoA Hydratase, Chain A, domain 1"/>
    <property type="match status" value="1"/>
</dbReference>
<dbReference type="AlphaFoldDB" id="A0A1X7PCL1"/>
<comment type="catalytic activity">
    <reaction evidence="4">
        <text>a 4-saturated-(3S)-3-hydroxyacyl-CoA = a (3E)-enoyl-CoA + H2O</text>
        <dbReference type="Rhea" id="RHEA:20724"/>
        <dbReference type="ChEBI" id="CHEBI:15377"/>
        <dbReference type="ChEBI" id="CHEBI:58521"/>
        <dbReference type="ChEBI" id="CHEBI:137480"/>
        <dbReference type="EC" id="4.2.1.17"/>
    </reaction>
</comment>
<evidence type="ECO:0000313" key="6">
    <source>
        <dbReference type="Proteomes" id="UP000193711"/>
    </source>
</evidence>
<dbReference type="RefSeq" id="WP_085477584.1">
    <property type="nucleotide sequence ID" value="NZ_FXBM01000003.1"/>
</dbReference>
<keyword evidence="2" id="KW-0456">Lyase</keyword>
<dbReference type="InterPro" id="IPR001753">
    <property type="entry name" value="Enoyl-CoA_hydra/iso"/>
</dbReference>
<dbReference type="InterPro" id="IPR029045">
    <property type="entry name" value="ClpP/crotonase-like_dom_sf"/>
</dbReference>
<keyword evidence="6" id="KW-1185">Reference proteome</keyword>
<dbReference type="OrthoDB" id="4608673at2"/>
<evidence type="ECO:0000256" key="3">
    <source>
        <dbReference type="ARBA" id="ARBA00023709"/>
    </source>
</evidence>
<organism evidence="5 6">
    <name type="scientific">Rathayibacter oskolensis</name>
    <dbReference type="NCBI Taxonomy" id="1891671"/>
    <lineage>
        <taxon>Bacteria</taxon>
        <taxon>Bacillati</taxon>
        <taxon>Actinomycetota</taxon>
        <taxon>Actinomycetes</taxon>
        <taxon>Micrococcales</taxon>
        <taxon>Microbacteriaceae</taxon>
        <taxon>Rathayibacter</taxon>
    </lineage>
</organism>
<dbReference type="Gene3D" id="1.10.12.10">
    <property type="entry name" value="Lyase 2-enoyl-coa Hydratase, Chain A, domain 2"/>
    <property type="match status" value="1"/>
</dbReference>